<evidence type="ECO:0000256" key="4">
    <source>
        <dbReference type="ARBA" id="ARBA00022737"/>
    </source>
</evidence>
<sequence>MDDQSPTPDPAAQEACIQAVVSVFPDVCLEYLDKLAGPLLYDPDTVITYLVDLIESGTTYTRRRQANLRKRKRDEDDDDDDLEEEEVCDAKRRYGHPSRAETSLSHGQMVAMRRLITGDFPLVSSKDVTRLLTQNGMNLLPTYLALYKIVDDEDQVAQHLTLKKRPTGQEAQYRPENIDETIANSENEAGRELLKELRAARLIRASLVNKKNKELQAKEAEEKDYEEAKSRGLLMECECCFTELPENRLVHCDAELCHWFCMDCARRNAETLIGLSKYEMTCMSMDGCEAGFCQAQRIKFLDKKLTKALDRIEQEAVLRMAGIDNLASCPFCPFAAEYPSIEINREFRCENPTCQVISCRLCEAETHLPKTCAEAALENGVPARRGIEEAMSSALIRKCNKCNTPFIKESGCNKMRCPREGCRNNQCYVCSKSCDYAHFNDVTRGGKAGNCPLFDVTEKRHEEEIQNARNKALKVATENNPGINAELLNINMSDKVAEDDERKRRQRVPQFRRGYIYGEHELDDAPVDFEVAFGAVGARALRAIDAGARMVAGAMGNRRPPRPNLGQRAAQILHNPHGGALEEENDALIAMVQGRQVQIQAQAQAIAAQGGPGQAEQAAHWQAAQAAQFDAVLEADMELIHQGEPAGDRRVPMQVELEQMQDGFEQMMRWAAEGVEQVFQPQLGQQHDLGQRQHLQEGPNVQHGQIQGLQRPAVRALPIPGQQNPQHIQQYQPYRLIPRQRPLPPDIQYPPPQQQPPPQMLPQLPQRQEQVQVQGDDQQNQQQAADNNRPQDWLERLQGMNLGFGAMQDMNFGRTFLNNDLDGMRGHPAAAPEAAGAPGLAGYNRDLFELNAEWLAPARRFEPLG</sequence>
<dbReference type="Proteomes" id="UP000717696">
    <property type="component" value="Unassembled WGS sequence"/>
</dbReference>
<organism evidence="11 12">
    <name type="scientific">Dactylonectria estremocensis</name>
    <dbReference type="NCBI Taxonomy" id="1079267"/>
    <lineage>
        <taxon>Eukaryota</taxon>
        <taxon>Fungi</taxon>
        <taxon>Dikarya</taxon>
        <taxon>Ascomycota</taxon>
        <taxon>Pezizomycotina</taxon>
        <taxon>Sordariomycetes</taxon>
        <taxon>Hypocreomycetidae</taxon>
        <taxon>Hypocreales</taxon>
        <taxon>Nectriaceae</taxon>
        <taxon>Dactylonectria</taxon>
    </lineage>
</organism>
<evidence type="ECO:0000256" key="6">
    <source>
        <dbReference type="ARBA" id="ARBA00022786"/>
    </source>
</evidence>
<feature type="region of interest" description="Disordered" evidence="9">
    <location>
        <begin position="739"/>
        <end position="790"/>
    </location>
</feature>
<protein>
    <recommendedName>
        <fullName evidence="10">RING-type domain-containing protein</fullName>
    </recommendedName>
</protein>
<evidence type="ECO:0000256" key="7">
    <source>
        <dbReference type="ARBA" id="ARBA00022833"/>
    </source>
</evidence>
<evidence type="ECO:0000256" key="5">
    <source>
        <dbReference type="ARBA" id="ARBA00022771"/>
    </source>
</evidence>
<dbReference type="EMBL" id="JAGMUU010000006">
    <property type="protein sequence ID" value="KAH7150487.1"/>
    <property type="molecule type" value="Genomic_DNA"/>
</dbReference>
<feature type="compositionally biased region" description="Low complexity" evidence="9">
    <location>
        <begin position="761"/>
        <end position="790"/>
    </location>
</feature>
<proteinExistence type="predicted"/>
<dbReference type="Gene3D" id="1.20.120.1750">
    <property type="match status" value="1"/>
</dbReference>
<reference evidence="11" key="1">
    <citation type="journal article" date="2021" name="Nat. Commun.">
        <title>Genetic determinants of endophytism in the Arabidopsis root mycobiome.</title>
        <authorList>
            <person name="Mesny F."/>
            <person name="Miyauchi S."/>
            <person name="Thiergart T."/>
            <person name="Pickel B."/>
            <person name="Atanasova L."/>
            <person name="Karlsson M."/>
            <person name="Huettel B."/>
            <person name="Barry K.W."/>
            <person name="Haridas S."/>
            <person name="Chen C."/>
            <person name="Bauer D."/>
            <person name="Andreopoulos W."/>
            <person name="Pangilinan J."/>
            <person name="LaButti K."/>
            <person name="Riley R."/>
            <person name="Lipzen A."/>
            <person name="Clum A."/>
            <person name="Drula E."/>
            <person name="Henrissat B."/>
            <person name="Kohler A."/>
            <person name="Grigoriev I.V."/>
            <person name="Martin F.M."/>
            <person name="Hacquard S."/>
        </authorList>
    </citation>
    <scope>NUCLEOTIDE SEQUENCE</scope>
    <source>
        <strain evidence="11">MPI-CAGE-AT-0021</strain>
    </source>
</reference>
<keyword evidence="4" id="KW-0677">Repeat</keyword>
<evidence type="ECO:0000259" key="10">
    <source>
        <dbReference type="PROSITE" id="PS51873"/>
    </source>
</evidence>
<dbReference type="InterPro" id="IPR044066">
    <property type="entry name" value="TRIAD_supradom"/>
</dbReference>
<evidence type="ECO:0000256" key="1">
    <source>
        <dbReference type="ARBA" id="ARBA00004906"/>
    </source>
</evidence>
<dbReference type="CDD" id="cd20339">
    <property type="entry name" value="BRcat_RBR_RNF216"/>
    <property type="match status" value="1"/>
</dbReference>
<evidence type="ECO:0000313" key="12">
    <source>
        <dbReference type="Proteomes" id="UP000717696"/>
    </source>
</evidence>
<evidence type="ECO:0000256" key="2">
    <source>
        <dbReference type="ARBA" id="ARBA00022679"/>
    </source>
</evidence>
<evidence type="ECO:0000313" key="11">
    <source>
        <dbReference type="EMBL" id="KAH7150487.1"/>
    </source>
</evidence>
<comment type="caution">
    <text evidence="11">The sequence shown here is derived from an EMBL/GenBank/DDBJ whole genome shotgun (WGS) entry which is preliminary data.</text>
</comment>
<feature type="compositionally biased region" description="Acidic residues" evidence="9">
    <location>
        <begin position="75"/>
        <end position="84"/>
    </location>
</feature>
<evidence type="ECO:0000256" key="3">
    <source>
        <dbReference type="ARBA" id="ARBA00022723"/>
    </source>
</evidence>
<dbReference type="PANTHER" id="PTHR22770">
    <property type="entry name" value="UBIQUITIN CONJUGATING ENZYME 7 INTERACTING PROTEIN-RELATED"/>
    <property type="match status" value="1"/>
</dbReference>
<name>A0A9P9F3N7_9HYPO</name>
<feature type="coiled-coil region" evidence="8">
    <location>
        <begin position="203"/>
        <end position="231"/>
    </location>
</feature>
<dbReference type="GO" id="GO:0008270">
    <property type="term" value="F:zinc ion binding"/>
    <property type="evidence" value="ECO:0007669"/>
    <property type="project" value="UniProtKB-KW"/>
</dbReference>
<dbReference type="OrthoDB" id="10009520at2759"/>
<dbReference type="Pfam" id="PF26200">
    <property type="entry name" value="Rcat_RNF216"/>
    <property type="match status" value="1"/>
</dbReference>
<dbReference type="CDD" id="cd16630">
    <property type="entry name" value="RING-HC_RBR_RNF216"/>
    <property type="match status" value="1"/>
</dbReference>
<feature type="region of interest" description="Disordered" evidence="9">
    <location>
        <begin position="65"/>
        <end position="84"/>
    </location>
</feature>
<dbReference type="PANTHER" id="PTHR22770:SF47">
    <property type="entry name" value="E3 UBIQUITIN-PROTEIN LIGASE RNF216"/>
    <property type="match status" value="1"/>
</dbReference>
<dbReference type="PROSITE" id="PS51873">
    <property type="entry name" value="TRIAD"/>
    <property type="match status" value="1"/>
</dbReference>
<dbReference type="GO" id="GO:0016740">
    <property type="term" value="F:transferase activity"/>
    <property type="evidence" value="ECO:0007669"/>
    <property type="project" value="UniProtKB-KW"/>
</dbReference>
<feature type="compositionally biased region" description="Pro residues" evidence="9">
    <location>
        <begin position="741"/>
        <end position="760"/>
    </location>
</feature>
<keyword evidence="12" id="KW-1185">Reference proteome</keyword>
<dbReference type="CDD" id="cd20353">
    <property type="entry name" value="Rcat_RBR_RNF216"/>
    <property type="match status" value="1"/>
</dbReference>
<keyword evidence="8" id="KW-0175">Coiled coil</keyword>
<evidence type="ECO:0000256" key="9">
    <source>
        <dbReference type="SAM" id="MobiDB-lite"/>
    </source>
</evidence>
<dbReference type="InterPro" id="IPR047544">
    <property type="entry name" value="RING-HC_RBR_RNF216"/>
</dbReference>
<keyword evidence="2" id="KW-0808">Transferase</keyword>
<dbReference type="InterPro" id="IPR047546">
    <property type="entry name" value="Rcat_RBR_RNF216"/>
</dbReference>
<comment type="pathway">
    <text evidence="1">Protein modification; protein ubiquitination.</text>
</comment>
<dbReference type="InterPro" id="IPR051628">
    <property type="entry name" value="LUBAC_E3_Ligases"/>
</dbReference>
<keyword evidence="7" id="KW-0862">Zinc</keyword>
<dbReference type="SUPFAM" id="SSF57850">
    <property type="entry name" value="RING/U-box"/>
    <property type="match status" value="1"/>
</dbReference>
<keyword evidence="6" id="KW-0833">Ubl conjugation pathway</keyword>
<evidence type="ECO:0000256" key="8">
    <source>
        <dbReference type="SAM" id="Coils"/>
    </source>
</evidence>
<keyword evidence="3" id="KW-0479">Metal-binding</keyword>
<accession>A0A9P9F3N7</accession>
<dbReference type="InterPro" id="IPR047545">
    <property type="entry name" value="BRcat_RBR_RNF216"/>
</dbReference>
<dbReference type="AlphaFoldDB" id="A0A9P9F3N7"/>
<gene>
    <name evidence="11" type="ORF">B0J13DRAFT_620794</name>
</gene>
<feature type="domain" description="RING-type" evidence="10">
    <location>
        <begin position="233"/>
        <end position="455"/>
    </location>
</feature>
<keyword evidence="5" id="KW-0863">Zinc-finger</keyword>